<protein>
    <submittedName>
        <fullName evidence="2">Uncharacterized protein</fullName>
    </submittedName>
</protein>
<gene>
    <name evidence="2" type="ORF">KBJ98_08430</name>
</gene>
<keyword evidence="1" id="KW-1133">Transmembrane helix</keyword>
<feature type="transmembrane region" description="Helical" evidence="1">
    <location>
        <begin position="101"/>
        <end position="122"/>
    </location>
</feature>
<evidence type="ECO:0000313" key="2">
    <source>
        <dbReference type="EMBL" id="MBQ0908724.1"/>
    </source>
</evidence>
<keyword evidence="1" id="KW-0812">Transmembrane</keyword>
<dbReference type="Proteomes" id="UP000679008">
    <property type="component" value="Unassembled WGS sequence"/>
</dbReference>
<feature type="transmembrane region" description="Helical" evidence="1">
    <location>
        <begin position="45"/>
        <end position="64"/>
    </location>
</feature>
<evidence type="ECO:0000256" key="1">
    <source>
        <dbReference type="SAM" id="Phobius"/>
    </source>
</evidence>
<keyword evidence="1" id="KW-0472">Membrane</keyword>
<keyword evidence="3" id="KW-1185">Reference proteome</keyword>
<accession>A0ABS5D3X6</accession>
<dbReference type="EMBL" id="JAGPXB010000006">
    <property type="protein sequence ID" value="MBQ0908724.1"/>
    <property type="molecule type" value="Genomic_DNA"/>
</dbReference>
<feature type="transmembrane region" description="Helical" evidence="1">
    <location>
        <begin position="70"/>
        <end position="89"/>
    </location>
</feature>
<proteinExistence type="predicted"/>
<evidence type="ECO:0000313" key="3">
    <source>
        <dbReference type="Proteomes" id="UP000679008"/>
    </source>
</evidence>
<feature type="transmembrane region" description="Helical" evidence="1">
    <location>
        <begin position="16"/>
        <end position="38"/>
    </location>
</feature>
<reference evidence="2 3" key="1">
    <citation type="submission" date="2021-04" db="EMBL/GenBank/DDBJ databases">
        <title>Description of novel Flavobacterium sp. F-328.</title>
        <authorList>
            <person name="Saticioglu I.B."/>
        </authorList>
    </citation>
    <scope>NUCLEOTIDE SEQUENCE [LARGE SCALE GENOMIC DNA]</scope>
    <source>
        <strain evidence="2 3">F-328</strain>
    </source>
</reference>
<organism evidence="2 3">
    <name type="scientific">Flavobacterium erciyesense</name>
    <dbReference type="NCBI Taxonomy" id="2825842"/>
    <lineage>
        <taxon>Bacteria</taxon>
        <taxon>Pseudomonadati</taxon>
        <taxon>Bacteroidota</taxon>
        <taxon>Flavobacteriia</taxon>
        <taxon>Flavobacteriales</taxon>
        <taxon>Flavobacteriaceae</taxon>
        <taxon>Flavobacterium</taxon>
    </lineage>
</organism>
<name>A0ABS5D3X6_9FLAO</name>
<sequence length="225" mass="26485">MKKIIHISDGLIKNPFVHYFGLIFPAIEIFIGVGILFFRNKKNCAILAILMHLFILLLFGPLGLNYNIIIVPWNLVMLGLVLILFYHEGFSNLTLLFFNNIRNISVLVVIVMMPILSFFGNWDDYLSFNLYSGNTKTLSICVDKIQKYPELEKRRSKLKNDIFCNGSYLIDTNTWALEELKVPVYPEERVFKIMKDRFNQKYPNIKNKFVYYNYPYQNKNINEVK</sequence>
<comment type="caution">
    <text evidence="2">The sequence shown here is derived from an EMBL/GenBank/DDBJ whole genome shotgun (WGS) entry which is preliminary data.</text>
</comment>